<dbReference type="PROSITE" id="PS00083">
    <property type="entry name" value="INTRADIOL_DIOXYGENAS"/>
    <property type="match status" value="1"/>
</dbReference>
<dbReference type="AlphaFoldDB" id="A0AAW2YPL3"/>
<feature type="domain" description="Intradiol ring-cleavage dioxygenases" evidence="5">
    <location>
        <begin position="63"/>
        <end position="91"/>
    </location>
</feature>
<evidence type="ECO:0000313" key="6">
    <source>
        <dbReference type="EMBL" id="KAL0479004.1"/>
    </source>
</evidence>
<dbReference type="PANTHER" id="PTHR33711">
    <property type="entry name" value="DIOXYGENASE, PUTATIVE (AFU_ORTHOLOGUE AFUA_2G02910)-RELATED"/>
    <property type="match status" value="1"/>
</dbReference>
<dbReference type="Proteomes" id="UP001431209">
    <property type="component" value="Unassembled WGS sequence"/>
</dbReference>
<comment type="caution">
    <text evidence="6">The sequence shown here is derived from an EMBL/GenBank/DDBJ whole genome shotgun (WGS) entry which is preliminary data.</text>
</comment>
<dbReference type="GO" id="GO:0008199">
    <property type="term" value="F:ferric iron binding"/>
    <property type="evidence" value="ECO:0007669"/>
    <property type="project" value="InterPro"/>
</dbReference>
<evidence type="ECO:0000256" key="2">
    <source>
        <dbReference type="ARBA" id="ARBA00022964"/>
    </source>
</evidence>
<comment type="similarity">
    <text evidence="1">Belongs to the intradiol ring-cleavage dioxygenase family.</text>
</comment>
<protein>
    <submittedName>
        <fullName evidence="6">Catechol dioxygenase</fullName>
    </submittedName>
</protein>
<evidence type="ECO:0000259" key="5">
    <source>
        <dbReference type="PROSITE" id="PS00083"/>
    </source>
</evidence>
<dbReference type="InterPro" id="IPR050770">
    <property type="entry name" value="Intradiol_RC_Dioxygenase"/>
</dbReference>
<dbReference type="PANTHER" id="PTHR33711:SF10">
    <property type="entry name" value="INTRADIOL RING-CLEAVAGE DIOXYGENASES DOMAIN-CONTAINING PROTEIN"/>
    <property type="match status" value="1"/>
</dbReference>
<keyword evidence="3" id="KW-0560">Oxidoreductase</keyword>
<gene>
    <name evidence="6" type="ORF">AKO1_010382</name>
</gene>
<name>A0AAW2YPL3_9EUKA</name>
<proteinExistence type="inferred from homology"/>
<evidence type="ECO:0000256" key="3">
    <source>
        <dbReference type="ARBA" id="ARBA00023002"/>
    </source>
</evidence>
<dbReference type="EMBL" id="JAOPGA020000491">
    <property type="protein sequence ID" value="KAL0479004.1"/>
    <property type="molecule type" value="Genomic_DNA"/>
</dbReference>
<keyword evidence="4" id="KW-1133">Transmembrane helix</keyword>
<reference evidence="6 7" key="1">
    <citation type="submission" date="2024-03" db="EMBL/GenBank/DDBJ databases">
        <title>The Acrasis kona genome and developmental transcriptomes reveal deep origins of eukaryotic multicellular pathways.</title>
        <authorList>
            <person name="Sheikh S."/>
            <person name="Fu C.-J."/>
            <person name="Brown M.W."/>
            <person name="Baldauf S.L."/>
        </authorList>
    </citation>
    <scope>NUCLEOTIDE SEQUENCE [LARGE SCALE GENOMIC DNA]</scope>
    <source>
        <strain evidence="6 7">ATCC MYA-3509</strain>
    </source>
</reference>
<dbReference type="GO" id="GO:0016702">
    <property type="term" value="F:oxidoreductase activity, acting on single donors with incorporation of molecular oxygen, incorporation of two atoms of oxygen"/>
    <property type="evidence" value="ECO:0007669"/>
    <property type="project" value="InterPro"/>
</dbReference>
<dbReference type="Gene3D" id="2.60.130.10">
    <property type="entry name" value="Aromatic compound dioxygenase"/>
    <property type="match status" value="1"/>
</dbReference>
<keyword evidence="4" id="KW-0472">Membrane</keyword>
<keyword evidence="7" id="KW-1185">Reference proteome</keyword>
<keyword evidence="2 6" id="KW-0223">Dioxygenase</keyword>
<accession>A0AAW2YPL3</accession>
<evidence type="ECO:0000313" key="7">
    <source>
        <dbReference type="Proteomes" id="UP001431209"/>
    </source>
</evidence>
<evidence type="ECO:0000256" key="1">
    <source>
        <dbReference type="ARBA" id="ARBA00007825"/>
    </source>
</evidence>
<dbReference type="Pfam" id="PF00775">
    <property type="entry name" value="Dioxygenase_C"/>
    <property type="match status" value="1"/>
</dbReference>
<sequence>MVDLYSGLISVAFSVYILICYFIDTVLGKKGRPLTMVGYKKGSPNRKHTLSDDQNTSQPKLVFSGKVTNKSGAPIKNATLDVWHANWDGVYSVLGYNCRGVIKTNEKGEYSFETVVPGTVSLRGLLSSKRFILPRMLNFYRQAPSIQFIVSADGKTKQEQIFTNSVNSKSGAEEKTFVKLIKTKPDDISSTEYYSGTYNFVL</sequence>
<dbReference type="InterPro" id="IPR015889">
    <property type="entry name" value="Intradiol_dOase_core"/>
</dbReference>
<feature type="transmembrane region" description="Helical" evidence="4">
    <location>
        <begin position="6"/>
        <end position="27"/>
    </location>
</feature>
<organism evidence="6 7">
    <name type="scientific">Acrasis kona</name>
    <dbReference type="NCBI Taxonomy" id="1008807"/>
    <lineage>
        <taxon>Eukaryota</taxon>
        <taxon>Discoba</taxon>
        <taxon>Heterolobosea</taxon>
        <taxon>Tetramitia</taxon>
        <taxon>Eutetramitia</taxon>
        <taxon>Acrasidae</taxon>
        <taxon>Acrasis</taxon>
    </lineage>
</organism>
<keyword evidence="4" id="KW-0812">Transmembrane</keyword>
<evidence type="ECO:0000256" key="4">
    <source>
        <dbReference type="SAM" id="Phobius"/>
    </source>
</evidence>
<dbReference type="SUPFAM" id="SSF49482">
    <property type="entry name" value="Aromatic compound dioxygenase"/>
    <property type="match status" value="1"/>
</dbReference>
<dbReference type="InterPro" id="IPR000627">
    <property type="entry name" value="Intradiol_dOase_C"/>
</dbReference>